<dbReference type="Gene3D" id="2.60.40.340">
    <property type="entry name" value="Rel homology domain (RHD), DNA-binding domain"/>
    <property type="match status" value="1"/>
</dbReference>
<dbReference type="Gene3D" id="2.60.40.10">
    <property type="entry name" value="Immunoglobulins"/>
    <property type="match status" value="1"/>
</dbReference>
<feature type="region of interest" description="Disordered" evidence="1">
    <location>
        <begin position="52"/>
        <end position="105"/>
    </location>
</feature>
<dbReference type="PRINTS" id="PR01789">
    <property type="entry name" value="NUCFACTORATC"/>
</dbReference>
<dbReference type="FunFam" id="2.60.40.340:FF:000001">
    <property type="entry name" value="Nuclear factor of activated T-cells, cytoplasmic, calcineurin-dependent 2"/>
    <property type="match status" value="1"/>
</dbReference>
<dbReference type="PANTHER" id="PTHR12533">
    <property type="entry name" value="NFAT"/>
    <property type="match status" value="1"/>
</dbReference>
<dbReference type="GO" id="GO:0000978">
    <property type="term" value="F:RNA polymerase II cis-regulatory region sequence-specific DNA binding"/>
    <property type="evidence" value="ECO:0007669"/>
    <property type="project" value="TreeGrafter"/>
</dbReference>
<dbReference type="InterPro" id="IPR013783">
    <property type="entry name" value="Ig-like_fold"/>
</dbReference>
<feature type="region of interest" description="Disordered" evidence="1">
    <location>
        <begin position="350"/>
        <end position="394"/>
    </location>
</feature>
<feature type="region of interest" description="Disordered" evidence="1">
    <location>
        <begin position="19"/>
        <end position="40"/>
    </location>
</feature>
<feature type="compositionally biased region" description="Polar residues" evidence="1">
    <location>
        <begin position="243"/>
        <end position="274"/>
    </location>
</feature>
<feature type="domain" description="RHD" evidence="2">
    <location>
        <begin position="427"/>
        <end position="608"/>
    </location>
</feature>
<dbReference type="InterPro" id="IPR011539">
    <property type="entry name" value="RHD_DNA_bind_dom"/>
</dbReference>
<feature type="compositionally biased region" description="Basic and acidic residues" evidence="1">
    <location>
        <begin position="145"/>
        <end position="154"/>
    </location>
</feature>
<dbReference type="PANTHER" id="PTHR12533:SF6">
    <property type="entry name" value="NUCLEAR FACTOR OF ACTIVATED T-CELLS, CYTOPLASMIC 3"/>
    <property type="match status" value="1"/>
</dbReference>
<accession>A0A668S612</accession>
<feature type="region of interest" description="Disordered" evidence="1">
    <location>
        <begin position="214"/>
        <end position="333"/>
    </location>
</feature>
<reference evidence="3" key="1">
    <citation type="submission" date="2025-08" db="UniProtKB">
        <authorList>
            <consortium name="Ensembl"/>
        </authorList>
    </citation>
    <scope>IDENTIFICATION</scope>
</reference>
<dbReference type="AlphaFoldDB" id="A0A668S612"/>
<dbReference type="PROSITE" id="PS50254">
    <property type="entry name" value="REL_2"/>
    <property type="match status" value="1"/>
</dbReference>
<dbReference type="InterPro" id="IPR008967">
    <property type="entry name" value="p53-like_TF_DNA-bd_sf"/>
</dbReference>
<dbReference type="Pfam" id="PF00554">
    <property type="entry name" value="RHD_DNA_bind"/>
    <property type="match status" value="1"/>
</dbReference>
<feature type="region of interest" description="Disordered" evidence="1">
    <location>
        <begin position="751"/>
        <end position="846"/>
    </location>
</feature>
<dbReference type="InterPro" id="IPR008366">
    <property type="entry name" value="NFAT"/>
</dbReference>
<dbReference type="GO" id="GO:0007399">
    <property type="term" value="P:nervous system development"/>
    <property type="evidence" value="ECO:0007669"/>
    <property type="project" value="UniProtKB-ARBA"/>
</dbReference>
<dbReference type="SUPFAM" id="SSF81296">
    <property type="entry name" value="E set domains"/>
    <property type="match status" value="1"/>
</dbReference>
<dbReference type="Ensembl" id="ENSOABT00000007388.2">
    <property type="protein sequence ID" value="ENSOABP00000007139.2"/>
    <property type="gene ID" value="ENSOABG00000003933.2"/>
</dbReference>
<feature type="compositionally biased region" description="Polar residues" evidence="1">
    <location>
        <begin position="941"/>
        <end position="962"/>
    </location>
</feature>
<dbReference type="InterPro" id="IPR014756">
    <property type="entry name" value="Ig_E-set"/>
</dbReference>
<feature type="compositionally biased region" description="Polar residues" evidence="1">
    <location>
        <begin position="834"/>
        <end position="846"/>
    </location>
</feature>
<feature type="compositionally biased region" description="Low complexity" evidence="1">
    <location>
        <begin position="920"/>
        <end position="940"/>
    </location>
</feature>
<keyword evidence="4" id="KW-1185">Reference proteome</keyword>
<feature type="region of interest" description="Disordered" evidence="1">
    <location>
        <begin position="125"/>
        <end position="154"/>
    </location>
</feature>
<evidence type="ECO:0000259" key="2">
    <source>
        <dbReference type="PROSITE" id="PS50254"/>
    </source>
</evidence>
<feature type="region of interest" description="Disordered" evidence="1">
    <location>
        <begin position="857"/>
        <end position="876"/>
    </location>
</feature>
<dbReference type="GO" id="GO:0005667">
    <property type="term" value="C:transcription regulator complex"/>
    <property type="evidence" value="ECO:0007669"/>
    <property type="project" value="TreeGrafter"/>
</dbReference>
<feature type="region of interest" description="Disordered" evidence="1">
    <location>
        <begin position="683"/>
        <end position="710"/>
    </location>
</feature>
<evidence type="ECO:0000313" key="4">
    <source>
        <dbReference type="Proteomes" id="UP000472276"/>
    </source>
</evidence>
<feature type="region of interest" description="Disordered" evidence="1">
    <location>
        <begin position="885"/>
        <end position="1006"/>
    </location>
</feature>
<dbReference type="Proteomes" id="UP000472276">
    <property type="component" value="Unassembled WGS sequence"/>
</dbReference>
<dbReference type="CDD" id="cd07881">
    <property type="entry name" value="RHD-n_NFAT"/>
    <property type="match status" value="1"/>
</dbReference>
<evidence type="ECO:0000313" key="3">
    <source>
        <dbReference type="Ensembl" id="ENSOABP00000007139.2"/>
    </source>
</evidence>
<feature type="compositionally biased region" description="Basic and acidic residues" evidence="1">
    <location>
        <begin position="982"/>
        <end position="998"/>
    </location>
</feature>
<dbReference type="InterPro" id="IPR037059">
    <property type="entry name" value="RHD_DNA_bind_dom_sf"/>
</dbReference>
<evidence type="ECO:0000256" key="1">
    <source>
        <dbReference type="SAM" id="MobiDB-lite"/>
    </source>
</evidence>
<gene>
    <name evidence="3" type="primary">nfatc3a</name>
</gene>
<dbReference type="GO" id="GO:0000981">
    <property type="term" value="F:DNA-binding transcription factor activity, RNA polymerase II-specific"/>
    <property type="evidence" value="ECO:0007669"/>
    <property type="project" value="TreeGrafter"/>
</dbReference>
<feature type="compositionally biased region" description="Polar residues" evidence="1">
    <location>
        <begin position="70"/>
        <end position="82"/>
    </location>
</feature>
<sequence length="1027" mass="110679">MTTANCPGNEELDFRLIFGEEGQQQPLGPADLEPDDNTSFYILNVGQPQSVVTNHQSMSLPRHGMPSHSPIINTSRLQTQKPGSEPPSYDTQDSKYGTSPMLPSAPVEAPKAFECPSIQITSISPSCPQEMDANEEDLRANGPDGDYHSDRPLSRDHLYLPLDHSYRDSSLSPSPCSSLSSRSWFSDASSCESFSHVYDDVDSELNEAAARFNLGSPLTSPGCPSPQTGGGGVMEEQPHWQHHQPTFVHQSHSISLSPRQSPCHSPRTSVTDENWLSPRPPSRPSSRPTSPCGKRRHSSADICYPGSLSPHHSPTPTPGPSPRGSVTEDTWVGSPSLGMSPFQCCASEADIPSKTRKTSQDRTTMQTGKGELGLDDQGNMSPNLDSPSDEALHSLKKDGPAEQFLSVPSHFSWNKPKPGHTPIFRTSSLPPLDWPLPSQFGQYELKIEVQPKAHHRAHYETEGSRGAVKAASGGHPVVKLIGYNEKPINLQMFIGTADDRYLRPHAFYQVHRITGKTVATASQEILVSSTKVLEIPLLPENNMSASIDCAGILKLRNSDIELRKGETDIGRKNTRVRVVFRVHIPQPNGKVLSLQAASIPVECSQRSAQELPQVEKSSLTSCLVSGGEEMVITGANFFPESKVIFLEKGPVMVKQEHRDELDLPAVPPISMPMAHAGSLVRTQLPSPELGHPSDNLLSSSPHGLATGSGPGLLPVQTPCPSLGSPSFQHLPQLQGHILHHPPADCQMTYHPNSAPPPLSVPPHSSYQPMQHSHGHSLPFNGQPSLSPQGYERMPFQQSPSATSHPMGMGMVYPSSPCSSPTAPSSSTTNPIEGSPQSQQPLFTPSCSHLQTLGSYHCSPTQVPSPGGHPLTGQHTTPLQRAMGYHPVSQRSASCPTTSSAPPPRMVPSPHSGPSSPQLHSLPYQSPTSSSPTSCGSPLGPLQQQHSGQLSPQATSPVMTSLSPAGVGPLVHPLSPQGPFQSDGERLNIKQEPEDREPTFRSIGLQDITLDDVNEIIDRDMSQSPNQS</sequence>
<proteinExistence type="predicted"/>
<reference evidence="3" key="2">
    <citation type="submission" date="2025-09" db="UniProtKB">
        <authorList>
            <consortium name="Ensembl"/>
        </authorList>
    </citation>
    <scope>IDENTIFICATION</scope>
</reference>
<feature type="compositionally biased region" description="Low complexity" evidence="1">
    <location>
        <begin position="813"/>
        <end position="830"/>
    </location>
</feature>
<dbReference type="GO" id="GO:0033173">
    <property type="term" value="P:calcineurin-NFAT signaling cascade"/>
    <property type="evidence" value="ECO:0007669"/>
    <property type="project" value="TreeGrafter"/>
</dbReference>
<organism evidence="3 4">
    <name type="scientific">Oreochromis aureus</name>
    <name type="common">Israeli tilapia</name>
    <name type="synonym">Chromis aureus</name>
    <dbReference type="NCBI Taxonomy" id="47969"/>
    <lineage>
        <taxon>Eukaryota</taxon>
        <taxon>Metazoa</taxon>
        <taxon>Chordata</taxon>
        <taxon>Craniata</taxon>
        <taxon>Vertebrata</taxon>
        <taxon>Euteleostomi</taxon>
        <taxon>Actinopterygii</taxon>
        <taxon>Neopterygii</taxon>
        <taxon>Teleostei</taxon>
        <taxon>Neoteleostei</taxon>
        <taxon>Acanthomorphata</taxon>
        <taxon>Ovalentaria</taxon>
        <taxon>Cichlomorphae</taxon>
        <taxon>Cichliformes</taxon>
        <taxon>Cichlidae</taxon>
        <taxon>African cichlids</taxon>
        <taxon>Pseudocrenilabrinae</taxon>
        <taxon>Oreochromini</taxon>
        <taxon>Oreochromis</taxon>
    </lineage>
</organism>
<dbReference type="SUPFAM" id="SSF49417">
    <property type="entry name" value="p53-like transcription factors"/>
    <property type="match status" value="1"/>
</dbReference>
<name>A0A668S612_OREAU</name>
<protein>
    <recommendedName>
        <fullName evidence="2">RHD domain-containing protein</fullName>
    </recommendedName>
</protein>